<dbReference type="Proteomes" id="UP000557566">
    <property type="component" value="Unassembled WGS sequence"/>
</dbReference>
<evidence type="ECO:0000313" key="2">
    <source>
        <dbReference type="Proteomes" id="UP000557566"/>
    </source>
</evidence>
<evidence type="ECO:0000313" key="1">
    <source>
        <dbReference type="EMBL" id="KAF4506830.1"/>
    </source>
</evidence>
<dbReference type="SUPFAM" id="SSF52540">
    <property type="entry name" value="P-loop containing nucleoside triphosphate hydrolases"/>
    <property type="match status" value="1"/>
</dbReference>
<proteinExistence type="predicted"/>
<organism evidence="1 2">
    <name type="scientific">Ophiocordyceps sinensis</name>
    <dbReference type="NCBI Taxonomy" id="72228"/>
    <lineage>
        <taxon>Eukaryota</taxon>
        <taxon>Fungi</taxon>
        <taxon>Dikarya</taxon>
        <taxon>Ascomycota</taxon>
        <taxon>Pezizomycotina</taxon>
        <taxon>Sordariomycetes</taxon>
        <taxon>Hypocreomycetidae</taxon>
        <taxon>Hypocreales</taxon>
        <taxon>Ophiocordycipitaceae</taxon>
        <taxon>Ophiocordyceps</taxon>
    </lineage>
</organism>
<dbReference type="AlphaFoldDB" id="A0A8H4PP92"/>
<accession>A0A8H4PP92</accession>
<gene>
    <name evidence="1" type="ORF">G6O67_006871</name>
</gene>
<dbReference type="EMBL" id="JAAVMX010000007">
    <property type="protein sequence ID" value="KAF4506830.1"/>
    <property type="molecule type" value="Genomic_DNA"/>
</dbReference>
<dbReference type="Gene3D" id="3.40.50.300">
    <property type="entry name" value="P-loop containing nucleotide triphosphate hydrolases"/>
    <property type="match status" value="1"/>
</dbReference>
<reference evidence="1 2" key="1">
    <citation type="journal article" date="2020" name="Genome Biol. Evol.">
        <title>A new high-quality draft genome assembly of the Chinese cordyceps Ophiocordyceps sinensis.</title>
        <authorList>
            <person name="Shu R."/>
            <person name="Zhang J."/>
            <person name="Meng Q."/>
            <person name="Zhang H."/>
            <person name="Zhou G."/>
            <person name="Li M."/>
            <person name="Wu P."/>
            <person name="Zhao Y."/>
            <person name="Chen C."/>
            <person name="Qin Q."/>
        </authorList>
    </citation>
    <scope>NUCLEOTIDE SEQUENCE [LARGE SCALE GENOMIC DNA]</scope>
    <source>
        <strain evidence="1 2">IOZ07</strain>
    </source>
</reference>
<dbReference type="InterPro" id="IPR027417">
    <property type="entry name" value="P-loop_NTPase"/>
</dbReference>
<sequence length="99" mass="11107">MGRTYEVTEVTSRDTPEKRLKVLAGIEAKAGRAGRRQVIVSTYQLLSMGVDGLQRYSLVRVGEPRTNKDTEQAENRLHRSGQEETVHVYRIYGAVGSLD</sequence>
<name>A0A8H4PP92_9HYPO</name>
<dbReference type="OrthoDB" id="5154133at2759"/>
<protein>
    <submittedName>
        <fullName evidence="1">Uncharacterized protein</fullName>
    </submittedName>
</protein>
<keyword evidence="2" id="KW-1185">Reference proteome</keyword>
<comment type="caution">
    <text evidence="1">The sequence shown here is derived from an EMBL/GenBank/DDBJ whole genome shotgun (WGS) entry which is preliminary data.</text>
</comment>